<dbReference type="Pfam" id="PF09375">
    <property type="entry name" value="Peptidase_M75"/>
    <property type="match status" value="1"/>
</dbReference>
<comment type="subcellular location">
    <subcellularLocation>
        <location evidence="1">Cell envelope</location>
    </subcellularLocation>
</comment>
<dbReference type="InterPro" id="IPR018976">
    <property type="entry name" value="Imelysin-like"/>
</dbReference>
<dbReference type="PROSITE" id="PS51257">
    <property type="entry name" value="PROKAR_LIPOPROTEIN"/>
    <property type="match status" value="1"/>
</dbReference>
<dbReference type="GO" id="GO:0030313">
    <property type="term" value="C:cell envelope"/>
    <property type="evidence" value="ECO:0007669"/>
    <property type="project" value="UniProtKB-SubCell"/>
</dbReference>
<dbReference type="AlphaFoldDB" id="A0A285TXV8"/>
<keyword evidence="2" id="KW-0732">Signal</keyword>
<proteinExistence type="predicted"/>
<dbReference type="Proteomes" id="UP000219068">
    <property type="component" value="Unassembled WGS sequence"/>
</dbReference>
<dbReference type="InterPro" id="IPR038352">
    <property type="entry name" value="Imelysin_sf"/>
</dbReference>
<evidence type="ECO:0000313" key="5">
    <source>
        <dbReference type="Proteomes" id="UP000219068"/>
    </source>
</evidence>
<evidence type="ECO:0000256" key="1">
    <source>
        <dbReference type="ARBA" id="ARBA00004196"/>
    </source>
</evidence>
<name>A0A285TXV8_9PROT</name>
<reference evidence="4 5" key="1">
    <citation type="submission" date="2017-08" db="EMBL/GenBank/DDBJ databases">
        <authorList>
            <person name="de Groot N.N."/>
        </authorList>
    </citation>
    <scope>NUCLEOTIDE SEQUENCE [LARGE SCALE GENOMIC DNA]</scope>
    <source>
        <strain evidence="4 5">USBA 78</strain>
    </source>
</reference>
<evidence type="ECO:0000259" key="3">
    <source>
        <dbReference type="Pfam" id="PF09375"/>
    </source>
</evidence>
<sequence length="390" mass="41970">MIIVIKNIPAPIISVAQACCISANVLAAMTDTLHPKGRNMFKKTDFLAVAMIASAALPGSAFAADDAETRGLANVKQFTLDHNERLISQAALLENAVSEYADTIAANDGNYAAAWEKEGPALANKIQAIRTLWLEASNQYETIEGIVAGIPETAKYDLILDAGNPGTENEDIAEYDLSLPDGTVLERPGNLFHGITEPLFWGMEERHVKLVADLNGDGKQAPGEMLFDANLGLGAAKALTGWSRELHTDMSAWKPNRDDAFTSVVTMTPTVGDYFGEWKESQFITGEIGAFVAQSRLADVQGIMGGCKKMYFSAISPVVSADNPDLDKRIKSGFDELLALVEDTYAREKAGEKFGIEEADALGNEAQDIADRVVAMILQAAAQNNVKIRG</sequence>
<accession>A0A285TXV8</accession>
<dbReference type="Gene3D" id="1.20.1420.20">
    <property type="entry name" value="M75 peptidase, HXXE motif"/>
    <property type="match status" value="1"/>
</dbReference>
<organism evidence="4 5">
    <name type="scientific">Thalassospira xiamenensis</name>
    <dbReference type="NCBI Taxonomy" id="220697"/>
    <lineage>
        <taxon>Bacteria</taxon>
        <taxon>Pseudomonadati</taxon>
        <taxon>Pseudomonadota</taxon>
        <taxon>Alphaproteobacteria</taxon>
        <taxon>Rhodospirillales</taxon>
        <taxon>Thalassospiraceae</taxon>
        <taxon>Thalassospira</taxon>
    </lineage>
</organism>
<evidence type="ECO:0000313" key="4">
    <source>
        <dbReference type="EMBL" id="SOC30205.1"/>
    </source>
</evidence>
<dbReference type="EMBL" id="OBMM01000008">
    <property type="protein sequence ID" value="SOC30205.1"/>
    <property type="molecule type" value="Genomic_DNA"/>
</dbReference>
<gene>
    <name evidence="4" type="ORF">SAMN05428964_108170</name>
</gene>
<evidence type="ECO:0000256" key="2">
    <source>
        <dbReference type="ARBA" id="ARBA00022729"/>
    </source>
</evidence>
<protein>
    <submittedName>
        <fullName evidence="4">Imelysin</fullName>
    </submittedName>
</protein>
<feature type="domain" description="Imelysin-like" evidence="3">
    <location>
        <begin position="88"/>
        <end position="368"/>
    </location>
</feature>